<feature type="non-terminal residue" evidence="2">
    <location>
        <position position="1"/>
    </location>
</feature>
<gene>
    <name evidence="2" type="ORF">BN1708_019403</name>
</gene>
<dbReference type="EMBL" id="CVQH01022830">
    <property type="protein sequence ID" value="CRK34078.1"/>
    <property type="molecule type" value="Genomic_DNA"/>
</dbReference>
<evidence type="ECO:0000256" key="1">
    <source>
        <dbReference type="SAM" id="MobiDB-lite"/>
    </source>
</evidence>
<evidence type="ECO:0000313" key="3">
    <source>
        <dbReference type="Proteomes" id="UP000044602"/>
    </source>
</evidence>
<dbReference type="AlphaFoldDB" id="A0A0G4MIH2"/>
<keyword evidence="3" id="KW-1185">Reference proteome</keyword>
<sequence>SPLQPLQLGYQGGHGSGRRLQGRSVSPRHRHQEGLDEAARWQGPQHAFPLRQDLDPQGQGGCRSHQGSQHDQRQCSARP</sequence>
<evidence type="ECO:0000313" key="2">
    <source>
        <dbReference type="EMBL" id="CRK34078.1"/>
    </source>
</evidence>
<accession>A0A0G4MIH2</accession>
<feature type="compositionally biased region" description="Basic residues" evidence="1">
    <location>
        <begin position="16"/>
        <end position="31"/>
    </location>
</feature>
<proteinExistence type="predicted"/>
<organism evidence="2 3">
    <name type="scientific">Verticillium longisporum</name>
    <name type="common">Verticillium dahliae var. longisporum</name>
    <dbReference type="NCBI Taxonomy" id="100787"/>
    <lineage>
        <taxon>Eukaryota</taxon>
        <taxon>Fungi</taxon>
        <taxon>Dikarya</taxon>
        <taxon>Ascomycota</taxon>
        <taxon>Pezizomycotina</taxon>
        <taxon>Sordariomycetes</taxon>
        <taxon>Hypocreomycetidae</taxon>
        <taxon>Glomerellales</taxon>
        <taxon>Plectosphaerellaceae</taxon>
        <taxon>Verticillium</taxon>
    </lineage>
</organism>
<name>A0A0G4MIH2_VERLO</name>
<feature type="region of interest" description="Disordered" evidence="1">
    <location>
        <begin position="1"/>
        <end position="79"/>
    </location>
</feature>
<dbReference type="Proteomes" id="UP000044602">
    <property type="component" value="Unassembled WGS sequence"/>
</dbReference>
<protein>
    <submittedName>
        <fullName evidence="2">Uncharacterized protein</fullName>
    </submittedName>
</protein>
<reference evidence="2 3" key="1">
    <citation type="submission" date="2015-05" db="EMBL/GenBank/DDBJ databases">
        <authorList>
            <person name="Wang D.B."/>
            <person name="Wang M."/>
        </authorList>
    </citation>
    <scope>NUCLEOTIDE SEQUENCE [LARGE SCALE GENOMIC DNA]</scope>
    <source>
        <strain evidence="2">VL1</strain>
    </source>
</reference>